<evidence type="ECO:0000256" key="5">
    <source>
        <dbReference type="ARBA" id="ARBA00023136"/>
    </source>
</evidence>
<feature type="transmembrane region" description="Helical" evidence="7">
    <location>
        <begin position="39"/>
        <end position="58"/>
    </location>
</feature>
<keyword evidence="9" id="KW-1185">Reference proteome</keyword>
<dbReference type="GO" id="GO:0016020">
    <property type="term" value="C:membrane"/>
    <property type="evidence" value="ECO:0007669"/>
    <property type="project" value="UniProtKB-SubCell"/>
</dbReference>
<keyword evidence="5 7" id="KW-0472">Membrane</keyword>
<feature type="compositionally biased region" description="Polar residues" evidence="6">
    <location>
        <begin position="13"/>
        <end position="23"/>
    </location>
</feature>
<dbReference type="Pfam" id="PF01490">
    <property type="entry name" value="Aa_trans"/>
    <property type="match status" value="1"/>
</dbReference>
<dbReference type="PANTHER" id="PTHR48017">
    <property type="entry name" value="OS05G0424000 PROTEIN-RELATED"/>
    <property type="match status" value="1"/>
</dbReference>
<evidence type="ECO:0000259" key="8">
    <source>
        <dbReference type="Pfam" id="PF01490"/>
    </source>
</evidence>
<evidence type="ECO:0000256" key="6">
    <source>
        <dbReference type="SAM" id="MobiDB-lite"/>
    </source>
</evidence>
<dbReference type="WBParaSite" id="PTRK_0001179000.1">
    <property type="protein sequence ID" value="PTRK_0001179000.1"/>
    <property type="gene ID" value="PTRK_0001179000"/>
</dbReference>
<name>A0A0N4ZTG1_PARTI</name>
<keyword evidence="2" id="KW-0813">Transport</keyword>
<dbReference type="STRING" id="131310.A0A0N4ZTG1"/>
<feature type="domain" description="Amino acid transporter transmembrane" evidence="8">
    <location>
        <begin position="40"/>
        <end position="398"/>
    </location>
</feature>
<feature type="transmembrane region" description="Helical" evidence="7">
    <location>
        <begin position="372"/>
        <end position="393"/>
    </location>
</feature>
<feature type="transmembrane region" description="Helical" evidence="7">
    <location>
        <begin position="426"/>
        <end position="451"/>
    </location>
</feature>
<organism evidence="9 10">
    <name type="scientific">Parastrongyloides trichosuri</name>
    <name type="common">Possum-specific nematode worm</name>
    <dbReference type="NCBI Taxonomy" id="131310"/>
    <lineage>
        <taxon>Eukaryota</taxon>
        <taxon>Metazoa</taxon>
        <taxon>Ecdysozoa</taxon>
        <taxon>Nematoda</taxon>
        <taxon>Chromadorea</taxon>
        <taxon>Rhabditida</taxon>
        <taxon>Tylenchina</taxon>
        <taxon>Panagrolaimomorpha</taxon>
        <taxon>Strongyloidoidea</taxon>
        <taxon>Strongyloididae</taxon>
        <taxon>Parastrongyloides</taxon>
    </lineage>
</organism>
<sequence length="512" mass="57814">MNVENNKTHPIKLNNNSKTNQHPTDGSWYNGEFTKFYGLNWFLATLFIVGTLAGGALVSLPSAMVMVGVFPGILLTLIFGILFCYATVCLGRSWCIIQSNYKEYETFCRSPYMEIAYRASGNWFRKITIAIFYINQFGTSIVFLLLASKNAWALLKVLYLTNISFCGIILIMGLLTFTMILFRSPVDFWGIALFAMLSTAFVSLFIIIGSEMDHSKCSVERSIPNLSYTNLFLSIGIISYAYGGGASLSNVQHDMKRPSEFTFSAIIGFVIIIIFYIPVEIVTYYTYGDSLRYSVLDSIQTVPIQCMINLCIGVHCLLVFVINLNPLLLHLELSLSIPNKLKIKRIILRFLIVSLIILIALTVPTFGPIMNLLGGSTMMLTSLIIPVFMYTCLKARQKMIKKDRKYLEERPSFSDLIKHSSLIDTIICCAIVIFGIISMIFITISSVHALLTTHYAPPCFLSFLDNNVLPKEHYLAHTNCCGHYQNVTSFHRPKYFCTAPQLEFYKTNIFTN</sequence>
<feature type="transmembrane region" description="Helical" evidence="7">
    <location>
        <begin position="159"/>
        <end position="181"/>
    </location>
</feature>
<feature type="transmembrane region" description="Helical" evidence="7">
    <location>
        <begin position="64"/>
        <end position="88"/>
    </location>
</feature>
<proteinExistence type="predicted"/>
<evidence type="ECO:0000313" key="10">
    <source>
        <dbReference type="WBParaSite" id="PTRK_0001179000.1"/>
    </source>
</evidence>
<evidence type="ECO:0000256" key="1">
    <source>
        <dbReference type="ARBA" id="ARBA00004370"/>
    </source>
</evidence>
<evidence type="ECO:0000256" key="2">
    <source>
        <dbReference type="ARBA" id="ARBA00022448"/>
    </source>
</evidence>
<feature type="transmembrane region" description="Helical" evidence="7">
    <location>
        <begin position="307"/>
        <end position="325"/>
    </location>
</feature>
<feature type="region of interest" description="Disordered" evidence="6">
    <location>
        <begin position="1"/>
        <end position="23"/>
    </location>
</feature>
<protein>
    <submittedName>
        <fullName evidence="10">Aa_trans domain-containing protein</fullName>
    </submittedName>
</protein>
<evidence type="ECO:0000256" key="4">
    <source>
        <dbReference type="ARBA" id="ARBA00022989"/>
    </source>
</evidence>
<dbReference type="Proteomes" id="UP000038045">
    <property type="component" value="Unplaced"/>
</dbReference>
<feature type="transmembrane region" description="Helical" evidence="7">
    <location>
        <begin position="188"/>
        <end position="208"/>
    </location>
</feature>
<feature type="transmembrane region" description="Helical" evidence="7">
    <location>
        <begin position="228"/>
        <end position="249"/>
    </location>
</feature>
<dbReference type="AlphaFoldDB" id="A0A0N4ZTG1"/>
<feature type="transmembrane region" description="Helical" evidence="7">
    <location>
        <begin position="127"/>
        <end position="147"/>
    </location>
</feature>
<dbReference type="FunFam" id="1.20.1740.10:FF:000052">
    <property type="entry name" value="Lysine histidine transporter-like 3"/>
    <property type="match status" value="1"/>
</dbReference>
<reference evidence="10" key="1">
    <citation type="submission" date="2017-02" db="UniProtKB">
        <authorList>
            <consortium name="WormBaseParasite"/>
        </authorList>
    </citation>
    <scope>IDENTIFICATION</scope>
</reference>
<evidence type="ECO:0000256" key="3">
    <source>
        <dbReference type="ARBA" id="ARBA00022692"/>
    </source>
</evidence>
<comment type="subcellular location">
    <subcellularLocation>
        <location evidence="1">Membrane</location>
    </subcellularLocation>
</comment>
<dbReference type="InterPro" id="IPR013057">
    <property type="entry name" value="AA_transpt_TM"/>
</dbReference>
<feature type="transmembrane region" description="Helical" evidence="7">
    <location>
        <begin position="346"/>
        <end position="366"/>
    </location>
</feature>
<feature type="transmembrane region" description="Helical" evidence="7">
    <location>
        <begin position="261"/>
        <end position="287"/>
    </location>
</feature>
<evidence type="ECO:0000256" key="7">
    <source>
        <dbReference type="SAM" id="Phobius"/>
    </source>
</evidence>
<keyword evidence="4 7" id="KW-1133">Transmembrane helix</keyword>
<keyword evidence="3 7" id="KW-0812">Transmembrane</keyword>
<accession>A0A0N4ZTG1</accession>
<evidence type="ECO:0000313" key="9">
    <source>
        <dbReference type="Proteomes" id="UP000038045"/>
    </source>
</evidence>